<evidence type="ECO:0000313" key="1">
    <source>
        <dbReference type="EMBL" id="SEH52422.1"/>
    </source>
</evidence>
<name>A0A1H6IT12_RUMFL</name>
<proteinExistence type="predicted"/>
<reference evidence="1 2" key="1">
    <citation type="submission" date="2016-10" db="EMBL/GenBank/DDBJ databases">
        <authorList>
            <person name="de Groot N.N."/>
        </authorList>
    </citation>
    <scope>NUCLEOTIDE SEQUENCE [LARGE SCALE GENOMIC DNA]</scope>
    <source>
        <strain evidence="1 2">YAD2003</strain>
    </source>
</reference>
<dbReference type="Proteomes" id="UP000183190">
    <property type="component" value="Unassembled WGS sequence"/>
</dbReference>
<gene>
    <name evidence="1" type="ORF">SAMN02910265_01243</name>
</gene>
<accession>A0A1H6IT12</accession>
<sequence>MNKLMGFYELRDLAIPTIPWKEYKPGIELPNNYLWTIRSAVVRGNDLNLPRLIGKSATEAVAFANNLYKRLDGNGIVIYYPYFIAHKSGTLNVFFDKIVIEAIKDDLWNLVTNQDLDVSMTFDRQNHLISSYGNKEFLDSNETNQLLKYAKKISSIYRDEILEGNTILLEWSFASSCNIDKEPIDEPYLVFYEVRTTK</sequence>
<dbReference type="EMBL" id="FNWV01000003">
    <property type="protein sequence ID" value="SEH52422.1"/>
    <property type="molecule type" value="Genomic_DNA"/>
</dbReference>
<dbReference type="AlphaFoldDB" id="A0A1H6IT12"/>
<dbReference type="RefSeq" id="WP_081348138.1">
    <property type="nucleotide sequence ID" value="NZ_FNWV01000003.1"/>
</dbReference>
<protein>
    <submittedName>
        <fullName evidence="1">Uncharacterized protein</fullName>
    </submittedName>
</protein>
<dbReference type="OrthoDB" id="2042595at2"/>
<evidence type="ECO:0000313" key="2">
    <source>
        <dbReference type="Proteomes" id="UP000183190"/>
    </source>
</evidence>
<organism evidence="1 2">
    <name type="scientific">Ruminococcus flavefaciens</name>
    <dbReference type="NCBI Taxonomy" id="1265"/>
    <lineage>
        <taxon>Bacteria</taxon>
        <taxon>Bacillati</taxon>
        <taxon>Bacillota</taxon>
        <taxon>Clostridia</taxon>
        <taxon>Eubacteriales</taxon>
        <taxon>Oscillospiraceae</taxon>
        <taxon>Ruminococcus</taxon>
    </lineage>
</organism>